<dbReference type="KEGG" id="spar:SPRG_16904"/>
<proteinExistence type="predicted"/>
<accession>A0A067BSM1</accession>
<evidence type="ECO:0000256" key="1">
    <source>
        <dbReference type="SAM" id="MobiDB-lite"/>
    </source>
</evidence>
<gene>
    <name evidence="2" type="ORF">SPRG_16904</name>
</gene>
<sequence>MRPRSRSSATPPTSDPARGHSYDLTPTTSGKGEHYVLSPKHLVHVKPREPAECIPIAEWVYDTQMFDPLLQSIPLF</sequence>
<organism evidence="2 3">
    <name type="scientific">Saprolegnia parasitica (strain CBS 223.65)</name>
    <dbReference type="NCBI Taxonomy" id="695850"/>
    <lineage>
        <taxon>Eukaryota</taxon>
        <taxon>Sar</taxon>
        <taxon>Stramenopiles</taxon>
        <taxon>Oomycota</taxon>
        <taxon>Saprolegniomycetes</taxon>
        <taxon>Saprolegniales</taxon>
        <taxon>Saprolegniaceae</taxon>
        <taxon>Saprolegnia</taxon>
    </lineage>
</organism>
<reference evidence="2 3" key="1">
    <citation type="journal article" date="2013" name="PLoS Genet.">
        <title>Distinctive expansion of potential virulence genes in the genome of the oomycete fish pathogen Saprolegnia parasitica.</title>
        <authorList>
            <person name="Jiang R.H."/>
            <person name="de Bruijn I."/>
            <person name="Haas B.J."/>
            <person name="Belmonte R."/>
            <person name="Lobach L."/>
            <person name="Christie J."/>
            <person name="van den Ackerveken G."/>
            <person name="Bottin A."/>
            <person name="Bulone V."/>
            <person name="Diaz-Moreno S.M."/>
            <person name="Dumas B."/>
            <person name="Fan L."/>
            <person name="Gaulin E."/>
            <person name="Govers F."/>
            <person name="Grenville-Briggs L.J."/>
            <person name="Horner N.R."/>
            <person name="Levin J.Z."/>
            <person name="Mammella M."/>
            <person name="Meijer H.J."/>
            <person name="Morris P."/>
            <person name="Nusbaum C."/>
            <person name="Oome S."/>
            <person name="Phillips A.J."/>
            <person name="van Rooyen D."/>
            <person name="Rzeszutek E."/>
            <person name="Saraiva M."/>
            <person name="Secombes C.J."/>
            <person name="Seidl M.F."/>
            <person name="Snel B."/>
            <person name="Stassen J.H."/>
            <person name="Sykes S."/>
            <person name="Tripathy S."/>
            <person name="van den Berg H."/>
            <person name="Vega-Arreguin J.C."/>
            <person name="Wawra S."/>
            <person name="Young S.K."/>
            <person name="Zeng Q."/>
            <person name="Dieguez-Uribeondo J."/>
            <person name="Russ C."/>
            <person name="Tyler B.M."/>
            <person name="van West P."/>
        </authorList>
    </citation>
    <scope>NUCLEOTIDE SEQUENCE [LARGE SCALE GENOMIC DNA]</scope>
    <source>
        <strain evidence="2 3">CBS 223.65</strain>
    </source>
</reference>
<evidence type="ECO:0000313" key="2">
    <source>
        <dbReference type="EMBL" id="KDO17276.1"/>
    </source>
</evidence>
<protein>
    <submittedName>
        <fullName evidence="2">Uncharacterized protein</fullName>
    </submittedName>
</protein>
<keyword evidence="3" id="KW-1185">Reference proteome</keyword>
<feature type="region of interest" description="Disordered" evidence="1">
    <location>
        <begin position="1"/>
        <end position="33"/>
    </location>
</feature>
<dbReference type="Proteomes" id="UP000030745">
    <property type="component" value="Unassembled WGS sequence"/>
</dbReference>
<dbReference type="VEuPathDB" id="FungiDB:SPRG_16904"/>
<dbReference type="GeneID" id="24138487"/>
<evidence type="ECO:0000313" key="3">
    <source>
        <dbReference type="Proteomes" id="UP000030745"/>
    </source>
</evidence>
<dbReference type="AlphaFoldDB" id="A0A067BSM1"/>
<dbReference type="EMBL" id="KK583716">
    <property type="protein sequence ID" value="KDO17276.1"/>
    <property type="molecule type" value="Genomic_DNA"/>
</dbReference>
<name>A0A067BSM1_SAPPC</name>
<dbReference type="STRING" id="695850.A0A067BSM1"/>
<dbReference type="RefSeq" id="XP_012212018.1">
    <property type="nucleotide sequence ID" value="XM_012356628.1"/>
</dbReference>
<feature type="compositionally biased region" description="Low complexity" evidence="1">
    <location>
        <begin position="1"/>
        <end position="16"/>
    </location>
</feature>